<reference evidence="8" key="1">
    <citation type="submission" date="2023-08" db="EMBL/GenBank/DDBJ databases">
        <title>Reference Genome Resource for the Citrus Pathogen Phytophthora citrophthora.</title>
        <authorList>
            <person name="Moller H."/>
            <person name="Coetzee B."/>
            <person name="Rose L.J."/>
            <person name="Van Niekerk J.M."/>
        </authorList>
    </citation>
    <scope>NUCLEOTIDE SEQUENCE</scope>
    <source>
        <strain evidence="8">STE-U-9442</strain>
    </source>
</reference>
<dbReference type="PANTHER" id="PTHR11972:SF193">
    <property type="entry name" value="FAD-BINDING FR-TYPE DOMAIN-CONTAINING PROTEIN"/>
    <property type="match status" value="1"/>
</dbReference>
<dbReference type="Proteomes" id="UP001259832">
    <property type="component" value="Unassembled WGS sequence"/>
</dbReference>
<organism evidence="8 9">
    <name type="scientific">Phytophthora citrophthora</name>
    <dbReference type="NCBI Taxonomy" id="4793"/>
    <lineage>
        <taxon>Eukaryota</taxon>
        <taxon>Sar</taxon>
        <taxon>Stramenopiles</taxon>
        <taxon>Oomycota</taxon>
        <taxon>Peronosporomycetes</taxon>
        <taxon>Peronosporales</taxon>
        <taxon>Peronosporaceae</taxon>
        <taxon>Phytophthora</taxon>
    </lineage>
</organism>
<keyword evidence="9" id="KW-1185">Reference proteome</keyword>
<feature type="transmembrane region" description="Helical" evidence="6">
    <location>
        <begin position="335"/>
        <end position="357"/>
    </location>
</feature>
<dbReference type="GO" id="GO:0005886">
    <property type="term" value="C:plasma membrane"/>
    <property type="evidence" value="ECO:0007669"/>
    <property type="project" value="TreeGrafter"/>
</dbReference>
<feature type="domain" description="FAD-binding FR-type" evidence="7">
    <location>
        <begin position="373"/>
        <end position="481"/>
    </location>
</feature>
<dbReference type="EMBL" id="JASMQC010000023">
    <property type="protein sequence ID" value="KAK1935423.1"/>
    <property type="molecule type" value="Genomic_DNA"/>
</dbReference>
<proteinExistence type="predicted"/>
<feature type="transmembrane region" description="Helical" evidence="6">
    <location>
        <begin position="251"/>
        <end position="272"/>
    </location>
</feature>
<dbReference type="Pfam" id="PF08030">
    <property type="entry name" value="NAD_binding_6"/>
    <property type="match status" value="1"/>
</dbReference>
<dbReference type="SFLD" id="SFLDS00052">
    <property type="entry name" value="Ferric_Reductase_Domain"/>
    <property type="match status" value="1"/>
</dbReference>
<comment type="caution">
    <text evidence="8">The sequence shown here is derived from an EMBL/GenBank/DDBJ whole genome shotgun (WGS) entry which is preliminary data.</text>
</comment>
<feature type="transmembrane region" description="Helical" evidence="6">
    <location>
        <begin position="611"/>
        <end position="630"/>
    </location>
</feature>
<feature type="transmembrane region" description="Helical" evidence="6">
    <location>
        <begin position="51"/>
        <end position="72"/>
    </location>
</feature>
<dbReference type="InterPro" id="IPR013130">
    <property type="entry name" value="Fe3_Rdtase_TM_dom"/>
</dbReference>
<keyword evidence="3 6" id="KW-1133">Transmembrane helix</keyword>
<dbReference type="SUPFAM" id="SSF63380">
    <property type="entry name" value="Riboflavin synthase domain-like"/>
    <property type="match status" value="1"/>
</dbReference>
<evidence type="ECO:0000256" key="4">
    <source>
        <dbReference type="ARBA" id="ARBA00023002"/>
    </source>
</evidence>
<dbReference type="InterPro" id="IPR013121">
    <property type="entry name" value="Fe_red_NAD-bd_6"/>
</dbReference>
<dbReference type="InterPro" id="IPR039261">
    <property type="entry name" value="FNR_nucleotide-bd"/>
</dbReference>
<accession>A0AAD9LG46</accession>
<feature type="transmembrane region" description="Helical" evidence="6">
    <location>
        <begin position="304"/>
        <end position="323"/>
    </location>
</feature>
<sequence>MAPNADSTTTPRVDTVFSTLKTPDVEDKRNSLVGEPRISTRVSSYPSLSRYSILGNLLQLLIIACMITYTYGQLFYFTESYSDLSTTIGTWFGVPPNAEKGDTTGHSEMIRPTYFFLLCFLPIAASLIFQELLKHFNVRRITAHYVLSFTRVLRRKPRIFGWVARVSLGELLFLAFLVGGNFYVFYFYYVHRVERNRKRGREFNFELYLEMVALTLGFVCIYNMAFLFLPATRNCVWMEFLNISYANGIKYHRWVGVITVLTALLHCIGYYWSWIRQGEWTKEALPCFNCAVGEEGKDPWMNTFGTVALLAFLAIGLTSIPWVRRKMYNTFYNVHHLFLIGTIFAVLHWNPILSWIFPSVMLYTISRAISSSNGFTPVVVREFTTLSHDIVKVVLARSTAPAGNYKVGQFVYLNVPAISKLQWHAFTISSSPRTSPDTLTILLKSLGDWTEDLVKYSEFCQRNNVLPKIYMDGYYGASLEMYEEYPTVCLVGGGIGVTPLLSILEDIVAKLQRGETLRQKVIFIFSFRELSLLEEIHPVLMQIKELDPHQNFFSLHFSLTRAPTSEQLEVPIDRERLAGKPHLDATKYDATVKSKAPRIFTEPLRTRTSKVAMFGASFLITLIIVILVKYGNKVQESNENLWPLQNFVEITLLIVVGMATVYTSIALDKKTHDPKNPTRTVAETPRLPSMAVDVHTFQDLLSEYNVDVGHRPDIPQLMKLAFAEHQEFRQVLNTTYPATGNSTIGVFVSGPEELKKAVEYSIADIGSSHFDVHEEEFEL</sequence>
<evidence type="ECO:0000256" key="3">
    <source>
        <dbReference type="ARBA" id="ARBA00022989"/>
    </source>
</evidence>
<keyword evidence="5 6" id="KW-0472">Membrane</keyword>
<evidence type="ECO:0000256" key="6">
    <source>
        <dbReference type="SAM" id="Phobius"/>
    </source>
</evidence>
<dbReference type="InterPro" id="IPR017938">
    <property type="entry name" value="Riboflavin_synthase-like_b-brl"/>
</dbReference>
<evidence type="ECO:0000259" key="7">
    <source>
        <dbReference type="PROSITE" id="PS51384"/>
    </source>
</evidence>
<dbReference type="Gene3D" id="3.40.50.80">
    <property type="entry name" value="Nucleotide-binding domain of ferredoxin-NADP reductase (FNR) module"/>
    <property type="match status" value="1"/>
</dbReference>
<dbReference type="GO" id="GO:0016491">
    <property type="term" value="F:oxidoreductase activity"/>
    <property type="evidence" value="ECO:0007669"/>
    <property type="project" value="UniProtKB-KW"/>
</dbReference>
<feature type="transmembrane region" description="Helical" evidence="6">
    <location>
        <begin position="162"/>
        <end position="188"/>
    </location>
</feature>
<dbReference type="SFLD" id="SFLDG01168">
    <property type="entry name" value="Ferric_reductase_subgroup_(FRE"/>
    <property type="match status" value="1"/>
</dbReference>
<dbReference type="PANTHER" id="PTHR11972">
    <property type="entry name" value="NADPH OXIDASE"/>
    <property type="match status" value="1"/>
</dbReference>
<evidence type="ECO:0000313" key="8">
    <source>
        <dbReference type="EMBL" id="KAK1935423.1"/>
    </source>
</evidence>
<dbReference type="AlphaFoldDB" id="A0AAD9LG46"/>
<evidence type="ECO:0000313" key="9">
    <source>
        <dbReference type="Proteomes" id="UP001259832"/>
    </source>
</evidence>
<dbReference type="Pfam" id="PF01794">
    <property type="entry name" value="Ferric_reduct"/>
    <property type="match status" value="1"/>
</dbReference>
<dbReference type="FunFam" id="3.40.50.80:FF:000054">
    <property type="entry name" value="Ferric reduction oxidase 7"/>
    <property type="match status" value="1"/>
</dbReference>
<dbReference type="CDD" id="cd06186">
    <property type="entry name" value="NOX_Duox_like_FAD_NADP"/>
    <property type="match status" value="1"/>
</dbReference>
<dbReference type="InterPro" id="IPR013112">
    <property type="entry name" value="FAD-bd_8"/>
</dbReference>
<feature type="transmembrane region" description="Helical" evidence="6">
    <location>
        <begin position="114"/>
        <end position="133"/>
    </location>
</feature>
<keyword evidence="2 6" id="KW-0812">Transmembrane</keyword>
<dbReference type="FunFam" id="2.40.30.10:FF:000254">
    <property type="entry name" value="Uncharacterized protein"/>
    <property type="match status" value="1"/>
</dbReference>
<dbReference type="Pfam" id="PF08022">
    <property type="entry name" value="FAD_binding_8"/>
    <property type="match status" value="1"/>
</dbReference>
<dbReference type="InterPro" id="IPR017927">
    <property type="entry name" value="FAD-bd_FR_type"/>
</dbReference>
<feature type="transmembrane region" description="Helical" evidence="6">
    <location>
        <begin position="650"/>
        <end position="667"/>
    </location>
</feature>
<comment type="subcellular location">
    <subcellularLocation>
        <location evidence="1">Membrane</location>
        <topology evidence="1">Multi-pass membrane protein</topology>
    </subcellularLocation>
</comment>
<evidence type="ECO:0000256" key="5">
    <source>
        <dbReference type="ARBA" id="ARBA00023136"/>
    </source>
</evidence>
<evidence type="ECO:0000256" key="1">
    <source>
        <dbReference type="ARBA" id="ARBA00004141"/>
    </source>
</evidence>
<dbReference type="Gene3D" id="2.40.30.10">
    <property type="entry name" value="Translation factors"/>
    <property type="match status" value="1"/>
</dbReference>
<keyword evidence="4" id="KW-0560">Oxidoreductase</keyword>
<dbReference type="SUPFAM" id="SSF52343">
    <property type="entry name" value="Ferredoxin reductase-like, C-terminal NADP-linked domain"/>
    <property type="match status" value="1"/>
</dbReference>
<protein>
    <submittedName>
        <fullName evidence="8">Ferric reduction oxidase 5</fullName>
    </submittedName>
</protein>
<dbReference type="InterPro" id="IPR050369">
    <property type="entry name" value="RBOH/FRE"/>
</dbReference>
<dbReference type="PROSITE" id="PS51384">
    <property type="entry name" value="FAD_FR"/>
    <property type="match status" value="1"/>
</dbReference>
<feature type="transmembrane region" description="Helical" evidence="6">
    <location>
        <begin position="208"/>
        <end position="230"/>
    </location>
</feature>
<evidence type="ECO:0000256" key="2">
    <source>
        <dbReference type="ARBA" id="ARBA00022692"/>
    </source>
</evidence>
<gene>
    <name evidence="8" type="ORF">P3T76_010648</name>
</gene>
<name>A0AAD9LG46_9STRA</name>